<dbReference type="EMBL" id="CP101988">
    <property type="protein sequence ID" value="UUI75307.1"/>
    <property type="molecule type" value="Genomic_DNA"/>
</dbReference>
<dbReference type="Proteomes" id="UP001316189">
    <property type="component" value="Chromosome"/>
</dbReference>
<comment type="similarity">
    <text evidence="1">Belongs to the SMP-30/CGR1 family.</text>
</comment>
<organism evidence="3 4">
    <name type="scientific">Cellulomonas chengniuliangii</name>
    <dbReference type="NCBI Taxonomy" id="2968084"/>
    <lineage>
        <taxon>Bacteria</taxon>
        <taxon>Bacillati</taxon>
        <taxon>Actinomycetota</taxon>
        <taxon>Actinomycetes</taxon>
        <taxon>Micrococcales</taxon>
        <taxon>Cellulomonadaceae</taxon>
        <taxon>Cellulomonas</taxon>
    </lineage>
</organism>
<sequence>MSTRRPGGAQVLRAEQITDAVAHHGEGPCWSPTWGGLRWVDMLAGDLLTLGDDGEVDRLNVGTVAAFVRPRSRGGYVVGLERGLGLADAQNGAPTPLPELWSDPGVRMNEAGCDPWGALYAGSMAYDAALGGATLYRIMPAGQVEVVLDDVTISNGIDFSPDGARAHYNDTATGRTDVFDVVGGRLTNRQPFTSGAEESPDGLVVDSAGNVWVALNGDGRVRCVSPSGDVLAEVELPVRLVTACTLGGPDLRDLYITTSRENLDDPEPEAGALFRVRVDVPGRPVLPFGG</sequence>
<evidence type="ECO:0000313" key="4">
    <source>
        <dbReference type="Proteomes" id="UP001316189"/>
    </source>
</evidence>
<name>A0ABY5L1B3_9CELL</name>
<evidence type="ECO:0000256" key="1">
    <source>
        <dbReference type="ARBA" id="ARBA00008853"/>
    </source>
</evidence>
<accession>A0ABY5L1B3</accession>
<dbReference type="InterPro" id="IPR013658">
    <property type="entry name" value="SGL"/>
</dbReference>
<dbReference type="InterPro" id="IPR005511">
    <property type="entry name" value="SMP-30"/>
</dbReference>
<dbReference type="InterPro" id="IPR011042">
    <property type="entry name" value="6-blade_b-propeller_TolB-like"/>
</dbReference>
<dbReference type="PANTHER" id="PTHR10907">
    <property type="entry name" value="REGUCALCIN"/>
    <property type="match status" value="1"/>
</dbReference>
<gene>
    <name evidence="3" type="ORF">NP064_16345</name>
</gene>
<keyword evidence="4" id="KW-1185">Reference proteome</keyword>
<dbReference type="PANTHER" id="PTHR10907:SF47">
    <property type="entry name" value="REGUCALCIN"/>
    <property type="match status" value="1"/>
</dbReference>
<dbReference type="SUPFAM" id="SSF63829">
    <property type="entry name" value="Calcium-dependent phosphotriesterase"/>
    <property type="match status" value="1"/>
</dbReference>
<dbReference type="RefSeq" id="WP_256813709.1">
    <property type="nucleotide sequence ID" value="NZ_CP101988.1"/>
</dbReference>
<evidence type="ECO:0000313" key="3">
    <source>
        <dbReference type="EMBL" id="UUI75307.1"/>
    </source>
</evidence>
<dbReference type="Pfam" id="PF08450">
    <property type="entry name" value="SGL"/>
    <property type="match status" value="1"/>
</dbReference>
<evidence type="ECO:0000259" key="2">
    <source>
        <dbReference type="Pfam" id="PF08450"/>
    </source>
</evidence>
<protein>
    <submittedName>
        <fullName evidence="3">SMP-30/gluconolactonase/LRE family protein</fullName>
    </submittedName>
</protein>
<dbReference type="PRINTS" id="PR01790">
    <property type="entry name" value="SMP30FAMILY"/>
</dbReference>
<dbReference type="Gene3D" id="2.120.10.30">
    <property type="entry name" value="TolB, C-terminal domain"/>
    <property type="match status" value="1"/>
</dbReference>
<reference evidence="3 4" key="1">
    <citation type="submission" date="2022-07" db="EMBL/GenBank/DDBJ databases">
        <title>Novel species in genus cellulomonas.</title>
        <authorList>
            <person name="Ye L."/>
        </authorList>
    </citation>
    <scope>NUCLEOTIDE SEQUENCE [LARGE SCALE GENOMIC DNA]</scope>
    <source>
        <strain evidence="4">zg-Y338</strain>
    </source>
</reference>
<feature type="domain" description="SMP-30/Gluconolactonase/LRE-like region" evidence="2">
    <location>
        <begin position="25"/>
        <end position="259"/>
    </location>
</feature>
<proteinExistence type="inferred from homology"/>